<dbReference type="PANTHER" id="PTHR43833:SF8">
    <property type="entry name" value="TRK SYSTEM POTASSIUM UPTAKE PROTEIN TRKA"/>
    <property type="match status" value="1"/>
</dbReference>
<proteinExistence type="predicted"/>
<dbReference type="Pfam" id="PF02254">
    <property type="entry name" value="TrkA_N"/>
    <property type="match status" value="1"/>
</dbReference>
<keyword evidence="2" id="KW-0406">Ion transport</keyword>
<dbReference type="Gene3D" id="3.30.70.1450">
    <property type="entry name" value="Regulator of K+ conductance, C-terminal domain"/>
    <property type="match status" value="1"/>
</dbReference>
<dbReference type="Proteomes" id="UP000264141">
    <property type="component" value="Unassembled WGS sequence"/>
</dbReference>
<feature type="domain" description="RCK C-terminal" evidence="6">
    <location>
        <begin position="136"/>
        <end position="215"/>
    </location>
</feature>
<evidence type="ECO:0000256" key="2">
    <source>
        <dbReference type="ARBA" id="ARBA00022538"/>
    </source>
</evidence>
<dbReference type="GO" id="GO:0005886">
    <property type="term" value="C:plasma membrane"/>
    <property type="evidence" value="ECO:0007669"/>
    <property type="project" value="InterPro"/>
</dbReference>
<evidence type="ECO:0000313" key="7">
    <source>
        <dbReference type="EMBL" id="HCE18076.1"/>
    </source>
</evidence>
<feature type="domain" description="RCK N-terminal" evidence="5">
    <location>
        <begin position="1"/>
        <end position="120"/>
    </location>
</feature>
<keyword evidence="2" id="KW-0813">Transport</keyword>
<evidence type="ECO:0000259" key="5">
    <source>
        <dbReference type="PROSITE" id="PS51201"/>
    </source>
</evidence>
<name>A0A3D1JKB0_9CHLR</name>
<dbReference type="InterPro" id="IPR006036">
    <property type="entry name" value="K_uptake_TrkA"/>
</dbReference>
<protein>
    <recommendedName>
        <fullName evidence="1">Trk system potassium uptake protein TrkA</fullName>
    </recommendedName>
</protein>
<gene>
    <name evidence="7" type="ORF">DEQ80_09470</name>
</gene>
<keyword evidence="3" id="KW-0630">Potassium</keyword>
<dbReference type="Gene3D" id="3.40.50.720">
    <property type="entry name" value="NAD(P)-binding Rossmann-like Domain"/>
    <property type="match status" value="1"/>
</dbReference>
<evidence type="ECO:0000256" key="1">
    <source>
        <dbReference type="ARBA" id="ARBA00017378"/>
    </source>
</evidence>
<dbReference type="InterPro" id="IPR006037">
    <property type="entry name" value="RCK_C"/>
</dbReference>
<evidence type="ECO:0000313" key="8">
    <source>
        <dbReference type="Proteomes" id="UP000264141"/>
    </source>
</evidence>
<accession>A0A3D1JKB0</accession>
<reference evidence="7 8" key="1">
    <citation type="journal article" date="2018" name="Nat. Biotechnol.">
        <title>A standardized bacterial taxonomy based on genome phylogeny substantially revises the tree of life.</title>
        <authorList>
            <person name="Parks D.H."/>
            <person name="Chuvochina M."/>
            <person name="Waite D.W."/>
            <person name="Rinke C."/>
            <person name="Skarshewski A."/>
            <person name="Chaumeil P.A."/>
            <person name="Hugenholtz P."/>
        </authorList>
    </citation>
    <scope>NUCLEOTIDE SEQUENCE [LARGE SCALE GENOMIC DNA]</scope>
    <source>
        <strain evidence="7">UBA8781</strain>
    </source>
</reference>
<organism evidence="7 8">
    <name type="scientific">Anaerolinea thermolimosa</name>
    <dbReference type="NCBI Taxonomy" id="229919"/>
    <lineage>
        <taxon>Bacteria</taxon>
        <taxon>Bacillati</taxon>
        <taxon>Chloroflexota</taxon>
        <taxon>Anaerolineae</taxon>
        <taxon>Anaerolineales</taxon>
        <taxon>Anaerolineaceae</taxon>
        <taxon>Anaerolinea</taxon>
    </lineage>
</organism>
<dbReference type="STRING" id="229919.GCA_001050195_01915"/>
<dbReference type="EMBL" id="DPBP01000037">
    <property type="protein sequence ID" value="HCE18076.1"/>
    <property type="molecule type" value="Genomic_DNA"/>
</dbReference>
<dbReference type="GO" id="GO:0015079">
    <property type="term" value="F:potassium ion transmembrane transporter activity"/>
    <property type="evidence" value="ECO:0007669"/>
    <property type="project" value="InterPro"/>
</dbReference>
<sequence length="221" mass="23910">MKAIVVGCGRLGAELAYRLFQAGHEVSVVDIDEKAFATLPSDFHGKFNEGDALNRDVLRRAGIENAESLAAVTNSDVLNGVVGHVALTVYHVPNVVVRNYDPRYRPILEAYGLQMVSAASWGAQRMEEMMYHADIRAVFSAGNGEVEVYEVAIPENCAGKKLGEIVNEEECAPVAVTRAGRAMLPDLKMVLQAGDILHVSATLEGAELLRAHIRGMHGKEA</sequence>
<evidence type="ECO:0000259" key="6">
    <source>
        <dbReference type="PROSITE" id="PS51202"/>
    </source>
</evidence>
<dbReference type="SUPFAM" id="SSF116726">
    <property type="entry name" value="TrkA C-terminal domain-like"/>
    <property type="match status" value="1"/>
</dbReference>
<dbReference type="RefSeq" id="WP_062192749.1">
    <property type="nucleotide sequence ID" value="NZ_DF967965.1"/>
</dbReference>
<comment type="caution">
    <text evidence="7">The sequence shown here is derived from an EMBL/GenBank/DDBJ whole genome shotgun (WGS) entry which is preliminary data.</text>
</comment>
<dbReference type="SUPFAM" id="SSF51735">
    <property type="entry name" value="NAD(P)-binding Rossmann-fold domains"/>
    <property type="match status" value="1"/>
</dbReference>
<dbReference type="PROSITE" id="PS51201">
    <property type="entry name" value="RCK_N"/>
    <property type="match status" value="1"/>
</dbReference>
<dbReference type="InterPro" id="IPR036291">
    <property type="entry name" value="NAD(P)-bd_dom_sf"/>
</dbReference>
<dbReference type="PRINTS" id="PR00335">
    <property type="entry name" value="KUPTAKETRKA"/>
</dbReference>
<dbReference type="PANTHER" id="PTHR43833">
    <property type="entry name" value="POTASSIUM CHANNEL PROTEIN 2-RELATED-RELATED"/>
    <property type="match status" value="1"/>
</dbReference>
<keyword evidence="2" id="KW-0633">Potassium transport</keyword>
<dbReference type="AlphaFoldDB" id="A0A3D1JKB0"/>
<evidence type="ECO:0000256" key="3">
    <source>
        <dbReference type="ARBA" id="ARBA00022958"/>
    </source>
</evidence>
<dbReference type="OrthoDB" id="9775180at2"/>
<dbReference type="PROSITE" id="PS51202">
    <property type="entry name" value="RCK_C"/>
    <property type="match status" value="1"/>
</dbReference>
<dbReference type="InterPro" id="IPR003148">
    <property type="entry name" value="RCK_N"/>
</dbReference>
<evidence type="ECO:0000256" key="4">
    <source>
        <dbReference type="ARBA" id="ARBA00023027"/>
    </source>
</evidence>
<dbReference type="Pfam" id="PF02080">
    <property type="entry name" value="TrkA_C"/>
    <property type="match status" value="1"/>
</dbReference>
<dbReference type="InterPro" id="IPR050721">
    <property type="entry name" value="Trk_Ktr_HKT_K-transport"/>
</dbReference>
<dbReference type="InterPro" id="IPR036721">
    <property type="entry name" value="RCK_C_sf"/>
</dbReference>
<keyword evidence="4" id="KW-0520">NAD</keyword>